<organism evidence="1 2">
    <name type="scientific">Roseivirga spongicola</name>
    <dbReference type="NCBI Taxonomy" id="333140"/>
    <lineage>
        <taxon>Bacteria</taxon>
        <taxon>Pseudomonadati</taxon>
        <taxon>Bacteroidota</taxon>
        <taxon>Cytophagia</taxon>
        <taxon>Cytophagales</taxon>
        <taxon>Roseivirgaceae</taxon>
        <taxon>Roseivirga</taxon>
    </lineage>
</organism>
<dbReference type="STRING" id="333140.AWW68_17010"/>
<dbReference type="AlphaFoldDB" id="A0A150X1L3"/>
<gene>
    <name evidence="1" type="ORF">AWW68_17010</name>
</gene>
<evidence type="ECO:0008006" key="3">
    <source>
        <dbReference type="Google" id="ProtNLM"/>
    </source>
</evidence>
<proteinExistence type="predicted"/>
<evidence type="ECO:0000313" key="1">
    <source>
        <dbReference type="EMBL" id="KYG72603.1"/>
    </source>
</evidence>
<dbReference type="Proteomes" id="UP000075606">
    <property type="component" value="Unassembled WGS sequence"/>
</dbReference>
<dbReference type="RefSeq" id="WP_068224514.1">
    <property type="nucleotide sequence ID" value="NZ_CP139724.1"/>
</dbReference>
<dbReference type="OrthoDB" id="840167at2"/>
<accession>A0A150X1L3</accession>
<name>A0A150X1L3_9BACT</name>
<reference evidence="1 2" key="1">
    <citation type="submission" date="2016-01" db="EMBL/GenBank/DDBJ databases">
        <title>Genome sequencing of Roseivirga spongicola UST030701-084.</title>
        <authorList>
            <person name="Selvaratnam C."/>
            <person name="Thevarajoo S."/>
            <person name="Goh K.M."/>
            <person name="Ee R."/>
            <person name="Chan K.-G."/>
            <person name="Chong C.S."/>
        </authorList>
    </citation>
    <scope>NUCLEOTIDE SEQUENCE [LARGE SCALE GENOMIC DNA]</scope>
    <source>
        <strain evidence="1 2">UST030701-084</strain>
    </source>
</reference>
<evidence type="ECO:0000313" key="2">
    <source>
        <dbReference type="Proteomes" id="UP000075606"/>
    </source>
</evidence>
<comment type="caution">
    <text evidence="1">The sequence shown here is derived from an EMBL/GenBank/DDBJ whole genome shotgun (WGS) entry which is preliminary data.</text>
</comment>
<dbReference type="EMBL" id="LRPC01000029">
    <property type="protein sequence ID" value="KYG72603.1"/>
    <property type="molecule type" value="Genomic_DNA"/>
</dbReference>
<protein>
    <recommendedName>
        <fullName evidence="3">MarR family transcriptional regulator</fullName>
    </recommendedName>
</protein>
<sequence length="66" mass="7649">MNIKEDYYNLLIANNGCLSEIELGEKLGLNENETQRIISQLLSEYKIEHKTNKACDYSLFKPPKTK</sequence>
<keyword evidence="2" id="KW-1185">Reference proteome</keyword>